<sequence length="478" mass="53364">MASTIICLATNQKFNFSEYIFDNMVKHLDGGVKFLMYPRFVQVFLDSQVECMDRHNAIFVISFHTKKVFANMKREGKDFSEKVTPLFQSMMVQALEDIGEGLKIPTDPHNTPIVTQPSSSLPQKKQKSKRKQKKEIEVPSPSSEIPNKEGVSITSNDPLPSEEVKTAQAKKIASLKKRVKKLEQKMKSRTSGLKRLRKVRTTMRVKSSTEVSSGDHEDASKQERMIDNIDQDVDITIVDDIQGRMNEEDMFGVNDLDGDEVVVDVSASVDVEQSVKVVEKEVSAVDPVTTGGEVVTTAGIEVTTAATSPQISKDKLTLAQTLIEIKAAKPKAITTATTTVTAVGLRPKEKGIMQAELEEEVRLARLKEEETNIALFVEWDNIQDMMDADCELAVRLQEEESGELSIEEKSRHNQLNNKSFKEIQMLFNNTIKWIEAFVPIDTELVKDSDKAVKGSDKAVEGSEKAEEYSSKRAGSNLE</sequence>
<feature type="region of interest" description="Disordered" evidence="1">
    <location>
        <begin position="201"/>
        <end position="221"/>
    </location>
</feature>
<comment type="caution">
    <text evidence="2">The sequence shown here is derived from an EMBL/GenBank/DDBJ whole genome shotgun (WGS) entry which is preliminary data.</text>
</comment>
<organism evidence="2">
    <name type="scientific">Tanacetum cinerariifolium</name>
    <name type="common">Dalmatian daisy</name>
    <name type="synonym">Chrysanthemum cinerariifolium</name>
    <dbReference type="NCBI Taxonomy" id="118510"/>
    <lineage>
        <taxon>Eukaryota</taxon>
        <taxon>Viridiplantae</taxon>
        <taxon>Streptophyta</taxon>
        <taxon>Embryophyta</taxon>
        <taxon>Tracheophyta</taxon>
        <taxon>Spermatophyta</taxon>
        <taxon>Magnoliopsida</taxon>
        <taxon>eudicotyledons</taxon>
        <taxon>Gunneridae</taxon>
        <taxon>Pentapetalae</taxon>
        <taxon>asterids</taxon>
        <taxon>campanulids</taxon>
        <taxon>Asterales</taxon>
        <taxon>Asteraceae</taxon>
        <taxon>Asteroideae</taxon>
        <taxon>Anthemideae</taxon>
        <taxon>Anthemidinae</taxon>
        <taxon>Tanacetum</taxon>
    </lineage>
</organism>
<accession>A0A699I0Q7</accession>
<proteinExistence type="predicted"/>
<protein>
    <submittedName>
        <fullName evidence="2">Uncharacterized protein</fullName>
    </submittedName>
</protein>
<evidence type="ECO:0000313" key="2">
    <source>
        <dbReference type="EMBL" id="GEZ05836.1"/>
    </source>
</evidence>
<dbReference type="AlphaFoldDB" id="A0A699I0Q7"/>
<dbReference type="EMBL" id="BKCJ010236533">
    <property type="protein sequence ID" value="GEZ05836.1"/>
    <property type="molecule type" value="Genomic_DNA"/>
</dbReference>
<feature type="compositionally biased region" description="Basic and acidic residues" evidence="1">
    <location>
        <begin position="449"/>
        <end position="470"/>
    </location>
</feature>
<evidence type="ECO:0000256" key="1">
    <source>
        <dbReference type="SAM" id="MobiDB-lite"/>
    </source>
</evidence>
<feature type="region of interest" description="Disordered" evidence="1">
    <location>
        <begin position="101"/>
        <end position="165"/>
    </location>
</feature>
<feature type="region of interest" description="Disordered" evidence="1">
    <location>
        <begin position="449"/>
        <end position="478"/>
    </location>
</feature>
<reference evidence="2" key="1">
    <citation type="journal article" date="2019" name="Sci. Rep.">
        <title>Draft genome of Tanacetum cinerariifolium, the natural source of mosquito coil.</title>
        <authorList>
            <person name="Yamashiro T."/>
            <person name="Shiraishi A."/>
            <person name="Satake H."/>
            <person name="Nakayama K."/>
        </authorList>
    </citation>
    <scope>NUCLEOTIDE SEQUENCE</scope>
</reference>
<name>A0A699I0Q7_TANCI</name>
<feature type="compositionally biased region" description="Basic residues" evidence="1">
    <location>
        <begin position="124"/>
        <end position="133"/>
    </location>
</feature>
<gene>
    <name evidence="2" type="ORF">Tci_477809</name>
</gene>